<keyword evidence="10" id="KW-1185">Reference proteome</keyword>
<feature type="region of interest" description="Disordered" evidence="7">
    <location>
        <begin position="18"/>
        <end position="53"/>
    </location>
</feature>
<comment type="similarity">
    <text evidence="3 6">Belongs to the TUB family.</text>
</comment>
<dbReference type="AlphaFoldDB" id="A0A0L7L9Y2"/>
<dbReference type="PROSITE" id="PS01200">
    <property type="entry name" value="TUB_1"/>
    <property type="match status" value="1"/>
</dbReference>
<dbReference type="GO" id="GO:0005737">
    <property type="term" value="C:cytoplasm"/>
    <property type="evidence" value="ECO:0007669"/>
    <property type="project" value="UniProtKB-SubCell"/>
</dbReference>
<evidence type="ECO:0000256" key="4">
    <source>
        <dbReference type="ARBA" id="ARBA00022490"/>
    </source>
</evidence>
<evidence type="ECO:0000313" key="9">
    <source>
        <dbReference type="EMBL" id="KOB72180.1"/>
    </source>
</evidence>
<dbReference type="PANTHER" id="PTHR16517">
    <property type="entry name" value="TUBBY-RELATED"/>
    <property type="match status" value="1"/>
</dbReference>
<evidence type="ECO:0000256" key="3">
    <source>
        <dbReference type="ARBA" id="ARBA00007129"/>
    </source>
</evidence>
<evidence type="ECO:0000256" key="2">
    <source>
        <dbReference type="ARBA" id="ARBA00004496"/>
    </source>
</evidence>
<dbReference type="InterPro" id="IPR025659">
    <property type="entry name" value="Tubby-like_C"/>
</dbReference>
<comment type="subcellular location">
    <subcellularLocation>
        <location evidence="2">Cytoplasm</location>
    </subcellularLocation>
    <subcellularLocation>
        <location evidence="1">Nucleus</location>
    </subcellularLocation>
</comment>
<evidence type="ECO:0000259" key="8">
    <source>
        <dbReference type="Pfam" id="PF01167"/>
    </source>
</evidence>
<evidence type="ECO:0000256" key="7">
    <source>
        <dbReference type="SAM" id="MobiDB-lite"/>
    </source>
</evidence>
<evidence type="ECO:0000313" key="10">
    <source>
        <dbReference type="Proteomes" id="UP000037510"/>
    </source>
</evidence>
<proteinExistence type="inferred from homology"/>
<organism evidence="9 10">
    <name type="scientific">Operophtera brumata</name>
    <name type="common">Winter moth</name>
    <name type="synonym">Phalaena brumata</name>
    <dbReference type="NCBI Taxonomy" id="104452"/>
    <lineage>
        <taxon>Eukaryota</taxon>
        <taxon>Metazoa</taxon>
        <taxon>Ecdysozoa</taxon>
        <taxon>Arthropoda</taxon>
        <taxon>Hexapoda</taxon>
        <taxon>Insecta</taxon>
        <taxon>Pterygota</taxon>
        <taxon>Neoptera</taxon>
        <taxon>Endopterygota</taxon>
        <taxon>Lepidoptera</taxon>
        <taxon>Glossata</taxon>
        <taxon>Ditrysia</taxon>
        <taxon>Geometroidea</taxon>
        <taxon>Geometridae</taxon>
        <taxon>Larentiinae</taxon>
        <taxon>Operophtera</taxon>
    </lineage>
</organism>
<dbReference type="GO" id="GO:0005929">
    <property type="term" value="C:cilium"/>
    <property type="evidence" value="ECO:0007669"/>
    <property type="project" value="TreeGrafter"/>
</dbReference>
<dbReference type="PANTHER" id="PTHR16517:SF7">
    <property type="entry name" value="PROTEIN KING TUBBY"/>
    <property type="match status" value="1"/>
</dbReference>
<gene>
    <name evidence="9" type="ORF">OBRU01_12352</name>
</gene>
<evidence type="ECO:0000256" key="1">
    <source>
        <dbReference type="ARBA" id="ARBA00004123"/>
    </source>
</evidence>
<dbReference type="InterPro" id="IPR018066">
    <property type="entry name" value="Tubby_C_CS"/>
</dbReference>
<dbReference type="EMBL" id="JTDY01002071">
    <property type="protein sequence ID" value="KOB72180.1"/>
    <property type="molecule type" value="Genomic_DNA"/>
</dbReference>
<accession>A0A0L7L9Y2</accession>
<dbReference type="GO" id="GO:0005634">
    <property type="term" value="C:nucleus"/>
    <property type="evidence" value="ECO:0007669"/>
    <property type="project" value="UniProtKB-SubCell"/>
</dbReference>
<name>A0A0L7L9Y2_OPEBR</name>
<dbReference type="GO" id="GO:0061512">
    <property type="term" value="P:protein localization to cilium"/>
    <property type="evidence" value="ECO:0007669"/>
    <property type="project" value="TreeGrafter"/>
</dbReference>
<dbReference type="STRING" id="104452.A0A0L7L9Y2"/>
<reference evidence="9 10" key="1">
    <citation type="journal article" date="2015" name="Genome Biol. Evol.">
        <title>The genome of winter moth (Operophtera brumata) provides a genomic perspective on sexual dimorphism and phenology.</title>
        <authorList>
            <person name="Derks M.F."/>
            <person name="Smit S."/>
            <person name="Salis L."/>
            <person name="Schijlen E."/>
            <person name="Bossers A."/>
            <person name="Mateman C."/>
            <person name="Pijl A.S."/>
            <person name="de Ridder D."/>
            <person name="Groenen M.A."/>
            <person name="Visser M.E."/>
            <person name="Megens H.J."/>
        </authorList>
    </citation>
    <scope>NUCLEOTIDE SEQUENCE [LARGE SCALE GENOMIC DNA]</scope>
    <source>
        <strain evidence="9">WM2013NL</strain>
        <tissue evidence="9">Head and thorax</tissue>
    </source>
</reference>
<dbReference type="Gene3D" id="3.20.90.10">
    <property type="entry name" value="Tubby Protein, Chain A"/>
    <property type="match status" value="1"/>
</dbReference>
<dbReference type="Proteomes" id="UP000037510">
    <property type="component" value="Unassembled WGS sequence"/>
</dbReference>
<feature type="domain" description="Tubby C-terminal" evidence="8">
    <location>
        <begin position="242"/>
        <end position="419"/>
    </location>
</feature>
<dbReference type="Pfam" id="PF01167">
    <property type="entry name" value="Tub"/>
    <property type="match status" value="1"/>
</dbReference>
<protein>
    <recommendedName>
        <fullName evidence="6">Tubby-like protein</fullName>
    </recommendedName>
</protein>
<dbReference type="InterPro" id="IPR000007">
    <property type="entry name" value="Tubby_C"/>
</dbReference>
<sequence length="424" mass="47323">MASTNVRDKKIEQQRQIMEQKMKQKRQNSGLVQANDLRVGTAKRPISGSRSRELHGYDGPMQFLMSPVNPDQVIPLQTNRISTYDDHSGEEDDESVPVCSMARDASVDDICADAAVAPMQAQTAKRDVSPSSVCLNQQVEDHSGEEDDESVPVCSMARDASVDDICADAAVAPMQAQTAKRDVSPSSTTEIEGSVEGSVESFVVSPAKHGTLYKCRIARDRKGMDRGFYPTYFLHLEKDYGKKLTRQADSFAGKLRSNLLGTAFTVYDNGKAWRKHDHTRTRHELAAVVYDTNVLGFKGPRKMTVILPGMTPDRDRVTIAPQDDSETLLERWKAQNLDDIVVLHNKTPVWNDETQSYVLNFHGRVTQASVKNFQIVHDSEPDYVVMQFGRISEDVFTMDFRYPLCALQAFGIALSSFDSKLACE</sequence>
<evidence type="ECO:0000256" key="5">
    <source>
        <dbReference type="ARBA" id="ARBA00023242"/>
    </source>
</evidence>
<keyword evidence="5" id="KW-0539">Nucleus</keyword>
<evidence type="ECO:0000256" key="6">
    <source>
        <dbReference type="RuleBase" id="RU361125"/>
    </source>
</evidence>
<dbReference type="PRINTS" id="PR01573">
    <property type="entry name" value="SUPERTUBBY"/>
</dbReference>
<keyword evidence="4" id="KW-0963">Cytoplasm</keyword>
<comment type="caution">
    <text evidence="9">The sequence shown here is derived from an EMBL/GenBank/DDBJ whole genome shotgun (WGS) entry which is preliminary data.</text>
</comment>
<dbReference type="SUPFAM" id="SSF54518">
    <property type="entry name" value="Tubby C-terminal domain-like"/>
    <property type="match status" value="1"/>
</dbReference>
<dbReference type="PROSITE" id="PS01201">
    <property type="entry name" value="TUB_2"/>
    <property type="match status" value="1"/>
</dbReference>